<evidence type="ECO:0000313" key="1">
    <source>
        <dbReference type="EMBL" id="QJA65728.1"/>
    </source>
</evidence>
<dbReference type="Pfam" id="PF05135">
    <property type="entry name" value="Phage_connect_1"/>
    <property type="match status" value="1"/>
</dbReference>
<dbReference type="NCBIfam" id="TIGR02215">
    <property type="entry name" value="phage_chp_gp8"/>
    <property type="match status" value="1"/>
</dbReference>
<dbReference type="Gene3D" id="1.10.3230.30">
    <property type="entry name" value="Phage gp6-like head-tail connector protein"/>
    <property type="match status" value="1"/>
</dbReference>
<reference evidence="1" key="1">
    <citation type="submission" date="2020-03" db="EMBL/GenBank/DDBJ databases">
        <title>The deep terrestrial virosphere.</title>
        <authorList>
            <person name="Holmfeldt K."/>
            <person name="Nilsson E."/>
            <person name="Simone D."/>
            <person name="Lopez-Fernandez M."/>
            <person name="Wu X."/>
            <person name="de Brujin I."/>
            <person name="Lundin D."/>
            <person name="Andersson A."/>
            <person name="Bertilsson S."/>
            <person name="Dopson M."/>
        </authorList>
    </citation>
    <scope>NUCLEOTIDE SEQUENCE</scope>
    <source>
        <strain evidence="2">MM415A00465</strain>
        <strain evidence="1">MM415B00381</strain>
    </source>
</reference>
<dbReference type="AlphaFoldDB" id="A0A6M3J8F7"/>
<gene>
    <name evidence="2" type="ORF">MM415A00465_0019</name>
    <name evidence="1" type="ORF">MM415B00381_0041</name>
</gene>
<accession>A0A6M3J8F7</accession>
<dbReference type="InterPro" id="IPR011738">
    <property type="entry name" value="Phage_CHP"/>
</dbReference>
<evidence type="ECO:0000313" key="2">
    <source>
        <dbReference type="EMBL" id="QJA81961.1"/>
    </source>
</evidence>
<organism evidence="1">
    <name type="scientific">viral metagenome</name>
    <dbReference type="NCBI Taxonomy" id="1070528"/>
    <lineage>
        <taxon>unclassified sequences</taxon>
        <taxon>metagenomes</taxon>
        <taxon>organismal metagenomes</taxon>
    </lineage>
</organism>
<name>A0A6M3J8F7_9ZZZZ</name>
<protein>
    <submittedName>
        <fullName evidence="1">Putative head-tail connector</fullName>
    </submittedName>
</protein>
<dbReference type="InterPro" id="IPR006450">
    <property type="entry name" value="Phage_HK97_gp6-like"/>
</dbReference>
<dbReference type="NCBIfam" id="TIGR01560">
    <property type="entry name" value="put_DNA_pack"/>
    <property type="match status" value="1"/>
</dbReference>
<dbReference type="EMBL" id="MT142475">
    <property type="protein sequence ID" value="QJA81961.1"/>
    <property type="molecule type" value="Genomic_DNA"/>
</dbReference>
<sequence>MSLIVVSSATGEPVTVGELKAHLRLSSTDEDDYLSGLITVARIEAENYMKRQIMPATYKLTIDDFSGDTGVIELSRPPISTASSNLVITYVDEDSVTQTLSNTAYTVDTASWCPKVRPSYDNEWPTDVLDNPNSVSIQYVAGYPARDKVPEPIKHWIKMTAGALYEHREPIFESKSFNAIQYLAHNHYNGLLDPYMVIKV</sequence>
<dbReference type="InterPro" id="IPR021146">
    <property type="entry name" value="Phage_gp6-like_head-tail"/>
</dbReference>
<proteinExistence type="predicted"/>
<dbReference type="CDD" id="cd08054">
    <property type="entry name" value="gp6"/>
    <property type="match status" value="1"/>
</dbReference>
<dbReference type="EMBL" id="MT141543">
    <property type="protein sequence ID" value="QJA65728.1"/>
    <property type="molecule type" value="Genomic_DNA"/>
</dbReference>